<dbReference type="GO" id="GO:0005634">
    <property type="term" value="C:nucleus"/>
    <property type="evidence" value="ECO:0007669"/>
    <property type="project" value="UniProtKB-SubCell"/>
</dbReference>
<comment type="subcellular location">
    <subcellularLocation>
        <location evidence="1">Nucleus</location>
    </subcellularLocation>
</comment>
<feature type="domain" description="MMS19 N-terminal" evidence="3">
    <location>
        <begin position="87"/>
        <end position="193"/>
    </location>
</feature>
<dbReference type="InterPro" id="IPR039920">
    <property type="entry name" value="MMS19"/>
</dbReference>
<dbReference type="InterPro" id="IPR029240">
    <property type="entry name" value="MMS19_N"/>
</dbReference>
<dbReference type="EMBL" id="PGGS01000051">
    <property type="protein sequence ID" value="PNH10612.1"/>
    <property type="molecule type" value="Genomic_DNA"/>
</dbReference>
<keyword evidence="1" id="KW-0234">DNA repair</keyword>
<comment type="function">
    <text evidence="1">Key component of the cytosolic iron-sulfur protein assembly (CIA) complex, a multiprotein complex that mediates the incorporation of iron-sulfur cluster into apoproteins specifically involved in DNA metabolism and genomic integrity. In the CIA complex, MMS19 acts as an adapter between early-acting CIA components and a subset of cellular target iron-sulfur proteins.</text>
</comment>
<dbReference type="AlphaFoldDB" id="A0A2J8ADM7"/>
<dbReference type="PANTHER" id="PTHR12891">
    <property type="entry name" value="DNA REPAIR/TRANSCRIPTION PROTEIN MET18/MMS19"/>
    <property type="match status" value="1"/>
</dbReference>
<dbReference type="Proteomes" id="UP000236333">
    <property type="component" value="Unassembled WGS sequence"/>
</dbReference>
<dbReference type="InterPro" id="IPR016024">
    <property type="entry name" value="ARM-type_fold"/>
</dbReference>
<evidence type="ECO:0000256" key="1">
    <source>
        <dbReference type="RuleBase" id="RU367072"/>
    </source>
</evidence>
<protein>
    <recommendedName>
        <fullName evidence="1">MMS19 nucleotide excision repair protein</fullName>
    </recommendedName>
</protein>
<dbReference type="GO" id="GO:0006281">
    <property type="term" value="P:DNA repair"/>
    <property type="evidence" value="ECO:0007669"/>
    <property type="project" value="UniProtKB-UniRule"/>
</dbReference>
<evidence type="ECO:0000259" key="3">
    <source>
        <dbReference type="Pfam" id="PF14500"/>
    </source>
</evidence>
<name>A0A2J8ADM7_9CHLO</name>
<comment type="similarity">
    <text evidence="1">Belongs to the MET18/MMS19 family.</text>
</comment>
<keyword evidence="5" id="KW-1185">Reference proteome</keyword>
<keyword evidence="1" id="KW-0539">Nucleus</keyword>
<feature type="compositionally biased region" description="Low complexity" evidence="2">
    <location>
        <begin position="1078"/>
        <end position="1093"/>
    </location>
</feature>
<keyword evidence="1" id="KW-0227">DNA damage</keyword>
<gene>
    <name evidence="4" type="ORF">TSOC_002629</name>
</gene>
<comment type="caution">
    <text evidence="4">The sequence shown here is derived from an EMBL/GenBank/DDBJ whole genome shotgun (WGS) entry which is preliminary data.</text>
</comment>
<dbReference type="PANTHER" id="PTHR12891:SF0">
    <property type="entry name" value="MMS19 NUCLEOTIDE EXCISION REPAIR PROTEIN HOMOLOG"/>
    <property type="match status" value="1"/>
</dbReference>
<dbReference type="GO" id="GO:0051604">
    <property type="term" value="P:protein maturation"/>
    <property type="evidence" value="ECO:0007669"/>
    <property type="project" value="UniProtKB-UniRule"/>
</dbReference>
<evidence type="ECO:0000313" key="5">
    <source>
        <dbReference type="Proteomes" id="UP000236333"/>
    </source>
</evidence>
<feature type="region of interest" description="Disordered" evidence="2">
    <location>
        <begin position="1069"/>
        <end position="1093"/>
    </location>
</feature>
<dbReference type="SUPFAM" id="SSF48371">
    <property type="entry name" value="ARM repeat"/>
    <property type="match status" value="1"/>
</dbReference>
<dbReference type="Pfam" id="PF14500">
    <property type="entry name" value="MMS19_N"/>
    <property type="match status" value="1"/>
</dbReference>
<reference evidence="4 5" key="1">
    <citation type="journal article" date="2017" name="Mol. Biol. Evol.">
        <title>The 4-celled Tetrabaena socialis nuclear genome reveals the essential components for genetic control of cell number at the origin of multicellularity in the volvocine lineage.</title>
        <authorList>
            <person name="Featherston J."/>
            <person name="Arakaki Y."/>
            <person name="Hanschen E.R."/>
            <person name="Ferris P.J."/>
            <person name="Michod R.E."/>
            <person name="Olson B.J.S.C."/>
            <person name="Nozaki H."/>
            <person name="Durand P.M."/>
        </authorList>
    </citation>
    <scope>NUCLEOTIDE SEQUENCE [LARGE SCALE GENOMIC DNA]</scope>
    <source>
        <strain evidence="4 5">NIES-571</strain>
    </source>
</reference>
<dbReference type="GO" id="GO:0097361">
    <property type="term" value="C:cytosolic [4Fe-4S] assembly targeting complex"/>
    <property type="evidence" value="ECO:0007669"/>
    <property type="project" value="UniProtKB-UniRule"/>
</dbReference>
<dbReference type="GO" id="GO:0016226">
    <property type="term" value="P:iron-sulfur cluster assembly"/>
    <property type="evidence" value="ECO:0007669"/>
    <property type="project" value="UniProtKB-UniRule"/>
</dbReference>
<proteinExistence type="inferred from homology"/>
<dbReference type="OrthoDB" id="553056at2759"/>
<feature type="region of interest" description="Disordered" evidence="2">
    <location>
        <begin position="289"/>
        <end position="314"/>
    </location>
</feature>
<sequence>MDSSSARCAAAVASICCTDLGSEEGRQAACGQITDAINARELALLDVAVALAGPLTSLEKEAREHATRLLEEALCTLHHSPGVDPAPLASLADEVADWAAAYFPVSFNPPPPLPAAAGGTAPRAAAITRADLAAALEAALAASPFLAGGAVPLLVEKLSSTYRPAKEDALSALRRCCPAYGPDALAPHVGQVAAARDEGLWPLLRGEVLAPAVAAGGVPAGAGGGEEAEARLALARSAAGVLCVVVRCAGPGVMDAVVLCVVVRCAGPGVMDAVALQDTHVSDVLTIVGRSGGPPQQQQQPSALARGPSPGVPAATARADAQVLCGSMLLAAVCAAGPESLRRAHTAALQQLQSQLLGPPPPATAAAAADVYGRADQWMYGMTMLAAVVDAVAAELAPAAAAAAAAEVPGGGDGADAAAATARRWLGPVPAADGGGGALAEVRGTLAAALAIVHRRLYGSGGDGGGGDVEMDAAAAATAMEAEGPAEAAAGSAAEAGGAAAGYSPEAAAQLRLAVVCGWRALLRLHSAAVAAATAAGGVGGGPGPGQLALTGAELSVAVEQLCDCALLPPTPGSVEEAEPAGESEPAVPSRMHWGRAVDASREAAGALQQLLQLQPAAAVAPTEVGSAGGQGVVAPLARRLAAAMAARGGDGSGGGGGAAGGVGGAAAALRLAAELASGSAAFAAELLRALPPLVLAPAGSGAGEEWLLECLSLLAERVLPALQRAAAAGPNAAAGAAAAAAEASYALAVAALAAPPPLTSPLLAGRWCAVAQQLVGCCDERQELALALEAADCIASSSSTAITGPPPCSARLALACAVVAGLRPAVLAPHSTQALADSLLRLVLAKQHPAAAATATVALAAAVNRWRDAAALDVWLAAAFRPALLQPLLEAAAAEREGAAAPPPSVTLVQAVGWGAGGRDGGGAGGGGEAMEVEVGAAAAGPGGGGAEPGGAVAAGLPAAVAEAAEALGALVADEAACGGVALPARPALAVVRVLWQQRAYTMCTEVLYEAATTSGGGGEQLPLGVAVAAATLARAAPRPLCRQDAHRLAPLLLRSARRLCAALPQAPAGRPSAIRGPQGVSGPGQPAPAASASAASASGAVPAESAALVAGALAGALGVLLDWLEQAHAQPHAQPQALAQLLDDHLPALLDCLCAASRVEAPPATDPAAAPTASAPAAAGRAAAVGCREAALRCLVEAVEALPYHRLHLQRHEVLDCVLRALDDNRRSVRQLAVRARRAWRSD</sequence>
<evidence type="ECO:0000313" key="4">
    <source>
        <dbReference type="EMBL" id="PNH10612.1"/>
    </source>
</evidence>
<evidence type="ECO:0000256" key="2">
    <source>
        <dbReference type="SAM" id="MobiDB-lite"/>
    </source>
</evidence>
<accession>A0A2J8ADM7</accession>
<organism evidence="4 5">
    <name type="scientific">Tetrabaena socialis</name>
    <dbReference type="NCBI Taxonomy" id="47790"/>
    <lineage>
        <taxon>Eukaryota</taxon>
        <taxon>Viridiplantae</taxon>
        <taxon>Chlorophyta</taxon>
        <taxon>core chlorophytes</taxon>
        <taxon>Chlorophyceae</taxon>
        <taxon>CS clade</taxon>
        <taxon>Chlamydomonadales</taxon>
        <taxon>Tetrabaenaceae</taxon>
        <taxon>Tetrabaena</taxon>
    </lineage>
</organism>